<proteinExistence type="predicted"/>
<accession>A0ACC2H5G3</accession>
<organism evidence="1 2">
    <name type="scientific">Dallia pectoralis</name>
    <name type="common">Alaska blackfish</name>
    <dbReference type="NCBI Taxonomy" id="75939"/>
    <lineage>
        <taxon>Eukaryota</taxon>
        <taxon>Metazoa</taxon>
        <taxon>Chordata</taxon>
        <taxon>Craniata</taxon>
        <taxon>Vertebrata</taxon>
        <taxon>Euteleostomi</taxon>
        <taxon>Actinopterygii</taxon>
        <taxon>Neopterygii</taxon>
        <taxon>Teleostei</taxon>
        <taxon>Protacanthopterygii</taxon>
        <taxon>Esociformes</taxon>
        <taxon>Umbridae</taxon>
        <taxon>Dallia</taxon>
    </lineage>
</organism>
<gene>
    <name evidence="1" type="ORF">DPEC_G00055150</name>
</gene>
<keyword evidence="2" id="KW-1185">Reference proteome</keyword>
<evidence type="ECO:0000313" key="2">
    <source>
        <dbReference type="Proteomes" id="UP001157502"/>
    </source>
</evidence>
<evidence type="ECO:0000313" key="1">
    <source>
        <dbReference type="EMBL" id="KAJ8011146.1"/>
    </source>
</evidence>
<name>A0ACC2H5G3_DALPE</name>
<dbReference type="EMBL" id="CM055732">
    <property type="protein sequence ID" value="KAJ8011146.1"/>
    <property type="molecule type" value="Genomic_DNA"/>
</dbReference>
<reference evidence="1" key="1">
    <citation type="submission" date="2021-05" db="EMBL/GenBank/DDBJ databases">
        <authorList>
            <person name="Pan Q."/>
            <person name="Jouanno E."/>
            <person name="Zahm M."/>
            <person name="Klopp C."/>
            <person name="Cabau C."/>
            <person name="Louis A."/>
            <person name="Berthelot C."/>
            <person name="Parey E."/>
            <person name="Roest Crollius H."/>
            <person name="Montfort J."/>
            <person name="Robinson-Rechavi M."/>
            <person name="Bouchez O."/>
            <person name="Lampietro C."/>
            <person name="Lopez Roques C."/>
            <person name="Donnadieu C."/>
            <person name="Postlethwait J."/>
            <person name="Bobe J."/>
            <person name="Dillon D."/>
            <person name="Chandos A."/>
            <person name="von Hippel F."/>
            <person name="Guiguen Y."/>
        </authorList>
    </citation>
    <scope>NUCLEOTIDE SEQUENCE</scope>
    <source>
        <strain evidence="1">YG-Jan2019</strain>
    </source>
</reference>
<comment type="caution">
    <text evidence="1">The sequence shown here is derived from an EMBL/GenBank/DDBJ whole genome shotgun (WGS) entry which is preliminary data.</text>
</comment>
<protein>
    <submittedName>
        <fullName evidence="1">Uncharacterized protein</fullName>
    </submittedName>
</protein>
<dbReference type="Proteomes" id="UP001157502">
    <property type="component" value="Chromosome 5"/>
</dbReference>
<sequence length="110" mass="12986">MNRTRSNEQEGLVERPRAERDTGDCPITVLTYQKEIGDTAVGKYRRHGSRLGTVKDHYKRRALQNMVRPLKQWLYHHRDNPYPTKTEKVLLALGSCMTLIQVRWRTYSRS</sequence>